<dbReference type="RefSeq" id="WP_304601456.1">
    <property type="nucleotide sequence ID" value="NZ_JAUQYP010000001.1"/>
</dbReference>
<sequence length="301" mass="32717">MSARTVAGHRIEVSHPDKPFFEGVTKSDVVDYYERIADRLLPHVAGRPLVLRRFPDGIGGQGFFQKNVPASTPEWIDRVEIATQDGGTTTYPVITDAAGLVHVAVQGAIELHTLLAAAQEPARPVEVVFDLDPADEDLGPVRRTAARLRDVLQDVGVEARVKSSGSRGLHVVVAVADRDVDFDATKQFARSVARVVAREGGVTLEQRKSARRGDLFLDVLRNAPVNHAVAPYSLRALPGAPVAVPLDWDEALSSRFAPQRVTIGSVFRRLGQRADPWDRRATPVRDLGAAIRRADELAGAQ</sequence>
<dbReference type="EC" id="6.5.1.1" evidence="2"/>
<dbReference type="Pfam" id="PF21686">
    <property type="entry name" value="LigD_Prim-Pol"/>
    <property type="match status" value="1"/>
</dbReference>
<dbReference type="NCBIfam" id="TIGR02778">
    <property type="entry name" value="ligD_pol"/>
    <property type="match status" value="1"/>
</dbReference>
<dbReference type="GO" id="GO:0003910">
    <property type="term" value="F:DNA ligase (ATP) activity"/>
    <property type="evidence" value="ECO:0007669"/>
    <property type="project" value="UniProtKB-EC"/>
</dbReference>
<keyword evidence="3" id="KW-1185">Reference proteome</keyword>
<protein>
    <submittedName>
        <fullName evidence="2">Non-homologous end-joining DNA ligase</fullName>
        <ecNumber evidence="2">6.5.1.1</ecNumber>
    </submittedName>
</protein>
<feature type="domain" description="DNA ligase D polymerase" evidence="1">
    <location>
        <begin position="25"/>
        <end position="277"/>
    </location>
</feature>
<comment type="caution">
    <text evidence="2">The sequence shown here is derived from an EMBL/GenBank/DDBJ whole genome shotgun (WGS) entry which is preliminary data.</text>
</comment>
<dbReference type="Gene3D" id="3.90.920.10">
    <property type="entry name" value="DNA primase, PRIM domain"/>
    <property type="match status" value="1"/>
</dbReference>
<evidence type="ECO:0000313" key="2">
    <source>
        <dbReference type="EMBL" id="MDO8107853.1"/>
    </source>
</evidence>
<name>A0ABT9DAC7_9CELL</name>
<keyword evidence="2" id="KW-0436">Ligase</keyword>
<evidence type="ECO:0000313" key="3">
    <source>
        <dbReference type="Proteomes" id="UP001232536"/>
    </source>
</evidence>
<dbReference type="CDD" id="cd04861">
    <property type="entry name" value="LigD_Pol_like"/>
    <property type="match status" value="1"/>
</dbReference>
<evidence type="ECO:0000259" key="1">
    <source>
        <dbReference type="Pfam" id="PF21686"/>
    </source>
</evidence>
<proteinExistence type="predicted"/>
<dbReference type="PANTHER" id="PTHR42705">
    <property type="entry name" value="BIFUNCTIONAL NON-HOMOLOGOUS END JOINING PROTEIN LIGD"/>
    <property type="match status" value="1"/>
</dbReference>
<accession>A0ABT9DAC7</accession>
<dbReference type="Proteomes" id="UP001232536">
    <property type="component" value="Unassembled WGS sequence"/>
</dbReference>
<dbReference type="EMBL" id="JAUQYP010000001">
    <property type="protein sequence ID" value="MDO8107853.1"/>
    <property type="molecule type" value="Genomic_DNA"/>
</dbReference>
<dbReference type="SUPFAM" id="SSF56747">
    <property type="entry name" value="Prim-pol domain"/>
    <property type="match status" value="1"/>
</dbReference>
<dbReference type="PANTHER" id="PTHR42705:SF2">
    <property type="entry name" value="BIFUNCTIONAL NON-HOMOLOGOUS END JOINING PROTEIN LIGD"/>
    <property type="match status" value="1"/>
</dbReference>
<organism evidence="2 3">
    <name type="scientific">Actinotalea lenta</name>
    <dbReference type="NCBI Taxonomy" id="3064654"/>
    <lineage>
        <taxon>Bacteria</taxon>
        <taxon>Bacillati</taxon>
        <taxon>Actinomycetota</taxon>
        <taxon>Actinomycetes</taxon>
        <taxon>Micrococcales</taxon>
        <taxon>Cellulomonadaceae</taxon>
        <taxon>Actinotalea</taxon>
    </lineage>
</organism>
<dbReference type="InterPro" id="IPR014145">
    <property type="entry name" value="LigD_pol_dom"/>
</dbReference>
<dbReference type="InterPro" id="IPR052171">
    <property type="entry name" value="NHEJ_LigD"/>
</dbReference>
<gene>
    <name evidence="2" type="primary">ligD</name>
    <name evidence="2" type="ORF">Q6348_11670</name>
</gene>
<reference evidence="2 3" key="1">
    <citation type="submission" date="2023-07" db="EMBL/GenBank/DDBJ databases">
        <title>Description of novel actinomycetes strains, isolated from tidal flat sediment.</title>
        <authorList>
            <person name="Lu C."/>
        </authorList>
    </citation>
    <scope>NUCLEOTIDE SEQUENCE [LARGE SCALE GENOMIC DNA]</scope>
    <source>
        <strain evidence="2 3">SYSU T00b441</strain>
    </source>
</reference>